<protein>
    <submittedName>
        <fullName evidence="3">Tyrosine-protein phosphatase</fullName>
    </submittedName>
</protein>
<keyword evidence="4" id="KW-1185">Reference proteome</keyword>
<dbReference type="InterPro" id="IPR057023">
    <property type="entry name" value="PTP-SAK"/>
</dbReference>
<dbReference type="GO" id="GO:0016791">
    <property type="term" value="F:phosphatase activity"/>
    <property type="evidence" value="ECO:0007669"/>
    <property type="project" value="UniProtKB-ARBA"/>
</dbReference>
<proteinExistence type="predicted"/>
<evidence type="ECO:0000313" key="4">
    <source>
        <dbReference type="Proteomes" id="UP000620139"/>
    </source>
</evidence>
<dbReference type="Proteomes" id="UP000620139">
    <property type="component" value="Unassembled WGS sequence"/>
</dbReference>
<dbReference type="Pfam" id="PF22784">
    <property type="entry name" value="PTP-SAK"/>
    <property type="match status" value="1"/>
</dbReference>
<dbReference type="Gene3D" id="3.90.190.10">
    <property type="entry name" value="Protein tyrosine phosphatase superfamily"/>
    <property type="match status" value="1"/>
</dbReference>
<dbReference type="RefSeq" id="WP_198100469.1">
    <property type="nucleotide sequence ID" value="NZ_JAEDAL010000003.1"/>
</dbReference>
<feature type="domain" description="Tyrosine specific protein phosphatases" evidence="2">
    <location>
        <begin position="86"/>
        <end position="121"/>
    </location>
</feature>
<dbReference type="SUPFAM" id="SSF52799">
    <property type="entry name" value="(Phosphotyrosine protein) phosphatases II"/>
    <property type="match status" value="1"/>
</dbReference>
<dbReference type="InterPro" id="IPR016130">
    <property type="entry name" value="Tyr_Pase_AS"/>
</dbReference>
<reference evidence="3" key="1">
    <citation type="submission" date="2020-12" db="EMBL/GenBank/DDBJ databases">
        <title>The genome sequence of Inhella sp. 4Y17.</title>
        <authorList>
            <person name="Liu Y."/>
        </authorList>
    </citation>
    <scope>NUCLEOTIDE SEQUENCE</scope>
    <source>
        <strain evidence="3">4Y10</strain>
    </source>
</reference>
<sequence length="157" mass="16600">MPFRPLPLPPSVSGRLWLYSMPGRLEPWSDFEQLAQAAGLTRIVCLTPWSELLYFAPAYAAAVEAGPPWVWQALPMADFGLHAQAKTYREGVATVVRALQAGESVLLHCAAGIGRTGTTAACVLKSLGLSSEAACAQVSAAGSNPQSALQSGWIEAF</sequence>
<dbReference type="InterPro" id="IPR029021">
    <property type="entry name" value="Prot-tyrosine_phosphatase-like"/>
</dbReference>
<dbReference type="AlphaFoldDB" id="A0A931IWI1"/>
<evidence type="ECO:0000259" key="2">
    <source>
        <dbReference type="PROSITE" id="PS50056"/>
    </source>
</evidence>
<comment type="caution">
    <text evidence="3">The sequence shown here is derived from an EMBL/GenBank/DDBJ whole genome shotgun (WGS) entry which is preliminary data.</text>
</comment>
<dbReference type="PROSITE" id="PS50056">
    <property type="entry name" value="TYR_PHOSPHATASE_2"/>
    <property type="match status" value="1"/>
</dbReference>
<accession>A0A931IWI1</accession>
<dbReference type="PROSITE" id="PS00383">
    <property type="entry name" value="TYR_PHOSPHATASE_1"/>
    <property type="match status" value="1"/>
</dbReference>
<evidence type="ECO:0000313" key="3">
    <source>
        <dbReference type="EMBL" id="MBH9552851.1"/>
    </source>
</evidence>
<keyword evidence="1" id="KW-0378">Hydrolase</keyword>
<evidence type="ECO:0000256" key="1">
    <source>
        <dbReference type="ARBA" id="ARBA00022801"/>
    </source>
</evidence>
<gene>
    <name evidence="3" type="ORF">I7X43_08285</name>
</gene>
<dbReference type="EMBL" id="JAEDAL010000003">
    <property type="protein sequence ID" value="MBH9552851.1"/>
    <property type="molecule type" value="Genomic_DNA"/>
</dbReference>
<organism evidence="3 4">
    <name type="scientific">Inhella gelatinilytica</name>
    <dbReference type="NCBI Taxonomy" id="2795030"/>
    <lineage>
        <taxon>Bacteria</taxon>
        <taxon>Pseudomonadati</taxon>
        <taxon>Pseudomonadota</taxon>
        <taxon>Betaproteobacteria</taxon>
        <taxon>Burkholderiales</taxon>
        <taxon>Sphaerotilaceae</taxon>
        <taxon>Inhella</taxon>
    </lineage>
</organism>
<dbReference type="InterPro" id="IPR000387">
    <property type="entry name" value="Tyr_Pase_dom"/>
</dbReference>
<name>A0A931IWI1_9BURK</name>